<feature type="transmembrane region" description="Helical" evidence="1">
    <location>
        <begin position="89"/>
        <end position="108"/>
    </location>
</feature>
<evidence type="ECO:0000256" key="1">
    <source>
        <dbReference type="SAM" id="Phobius"/>
    </source>
</evidence>
<proteinExistence type="predicted"/>
<dbReference type="EMBL" id="CP073344">
    <property type="protein sequence ID" value="UTW02192.1"/>
    <property type="molecule type" value="Genomic_DNA"/>
</dbReference>
<sequence length="133" mass="15027">MSTKSESEPVVKKVSPRQWLRLVLAYLLIPLMLLICAWDLSWRQAWVYSVLILSAGIGGRIWAEQRPPGLTAERKNIENIQKAKAWDKVLAPLMAVSISYPMVMVSGLDHRYNGSPEFPLWLSVIGFTLITFG</sequence>
<feature type="transmembrane region" description="Helical" evidence="1">
    <location>
        <begin position="46"/>
        <end position="63"/>
    </location>
</feature>
<keyword evidence="1" id="KW-1133">Transmembrane helix</keyword>
<protein>
    <recommendedName>
        <fullName evidence="4">Phosphatidate cytidylyltransferase</fullName>
    </recommendedName>
</protein>
<gene>
    <name evidence="2" type="ORF">KDX31_12570</name>
</gene>
<keyword evidence="1" id="KW-0812">Transmembrane</keyword>
<evidence type="ECO:0008006" key="4">
    <source>
        <dbReference type="Google" id="ProtNLM"/>
    </source>
</evidence>
<dbReference type="Proteomes" id="UP001059950">
    <property type="component" value="Chromosome"/>
</dbReference>
<organism evidence="2 3">
    <name type="scientific">Amphritea atlantica</name>
    <dbReference type="NCBI Taxonomy" id="355243"/>
    <lineage>
        <taxon>Bacteria</taxon>
        <taxon>Pseudomonadati</taxon>
        <taxon>Pseudomonadota</taxon>
        <taxon>Gammaproteobacteria</taxon>
        <taxon>Oceanospirillales</taxon>
        <taxon>Oceanospirillaceae</taxon>
        <taxon>Amphritea</taxon>
    </lineage>
</organism>
<evidence type="ECO:0000313" key="3">
    <source>
        <dbReference type="Proteomes" id="UP001059950"/>
    </source>
</evidence>
<feature type="transmembrane region" description="Helical" evidence="1">
    <location>
        <begin position="20"/>
        <end position="40"/>
    </location>
</feature>
<keyword evidence="3" id="KW-1185">Reference proteome</keyword>
<keyword evidence="1" id="KW-0472">Membrane</keyword>
<accession>A0ABY5GSC4</accession>
<evidence type="ECO:0000313" key="2">
    <source>
        <dbReference type="EMBL" id="UTW02192.1"/>
    </source>
</evidence>
<reference evidence="2" key="1">
    <citation type="submission" date="2021-04" db="EMBL/GenBank/DDBJ databases">
        <title>Oceanospirillales bacteria with DddD are important DMSP degraders in coastal seawater.</title>
        <authorList>
            <person name="Liu J."/>
        </authorList>
    </citation>
    <scope>NUCLEOTIDE SEQUENCE</scope>
    <source>
        <strain evidence="2">GY6</strain>
    </source>
</reference>
<name>A0ABY5GSC4_9GAMM</name>